<evidence type="ECO:0000313" key="2">
    <source>
        <dbReference type="Proteomes" id="UP001497602"/>
    </source>
</evidence>
<keyword evidence="2" id="KW-1185">Reference proteome</keyword>
<organism evidence="1 2">
    <name type="scientific">Tenacibaculum vairaonense</name>
    <dbReference type="NCBI Taxonomy" id="3137860"/>
    <lineage>
        <taxon>Bacteria</taxon>
        <taxon>Pseudomonadati</taxon>
        <taxon>Bacteroidota</taxon>
        <taxon>Flavobacteriia</taxon>
        <taxon>Flavobacteriales</taxon>
        <taxon>Flavobacteriaceae</taxon>
        <taxon>Tenacibaculum</taxon>
    </lineage>
</organism>
<name>A0ABP1FED9_9FLAO</name>
<dbReference type="EMBL" id="CAXJRC010000046">
    <property type="protein sequence ID" value="CAL2108711.1"/>
    <property type="molecule type" value="Genomic_DNA"/>
</dbReference>
<proteinExistence type="predicted"/>
<comment type="caution">
    <text evidence="1">The sequence shown here is derived from an EMBL/GenBank/DDBJ whole genome shotgun (WGS) entry which is preliminary data.</text>
</comment>
<gene>
    <name evidence="1" type="ORF">T190115A13A_90057</name>
</gene>
<accession>A0ABP1FED9</accession>
<dbReference type="Proteomes" id="UP001497602">
    <property type="component" value="Unassembled WGS sequence"/>
</dbReference>
<sequence>MRLKNSLFVVAYIISNVMLGQVNNMVKKLVEVELIKPEDENLLKDELSKTEIITKAQYVDVLFQFEFKKQTGFQYSELNTYFDFKSEKLTKAEQKEVNNQLVDYVKKLNKVQIINNKQLKKQIYEIKDSNYAHLFQMLLDIIDQVAFDYWLSNSKINEFRIKLYNNKIITEEENKQLELAINTNTIKSPFQIIKFCKKARFFDLSKYSNNPFVYLKEIHQVTSEILPELSFNKFNYQIEKDSLHATNGYITSYVVVSIASNGEEYRCKSFIDSDSIGGEQGYLGKIDEQEYYQIFNKILRDLSSSYRLHLISSSNSYREWKSNQYFGILALNEDQREMFEVINSHWELSYENYNNELNTKKIRNIIEQFTVLGLLNHLDKEEIGNSMIKIKEKKINSKNDILKTFAKSVMSFDFELGNLDNPYEEMIEEYKIISHNDFNPINIKDNFDIQKDKVVVSFDFKDRHYQKVFRVDGDWVDTAFFEFMNKIVIENNLKGRFYSLDGEGKTIVYLTKDQYNVIKKKKLLEFEVPFVK</sequence>
<reference evidence="1 2" key="1">
    <citation type="submission" date="2024-05" db="EMBL/GenBank/DDBJ databases">
        <authorList>
            <person name="Duchaud E."/>
        </authorList>
    </citation>
    <scope>NUCLEOTIDE SEQUENCE [LARGE SCALE GENOMIC DNA]</scope>
    <source>
        <strain evidence="1">Ena-SAMPLE-TAB-13-05-2024-13:56:06:370-140305</strain>
    </source>
</reference>
<dbReference type="RefSeq" id="WP_348740308.1">
    <property type="nucleotide sequence ID" value="NZ_CAXJRC010000046.1"/>
</dbReference>
<protein>
    <submittedName>
        <fullName evidence="1">Uncharacterized protein</fullName>
    </submittedName>
</protein>
<evidence type="ECO:0000313" key="1">
    <source>
        <dbReference type="EMBL" id="CAL2108711.1"/>
    </source>
</evidence>